<dbReference type="EMBL" id="JANTQA010000036">
    <property type="protein sequence ID" value="KAJ3436310.1"/>
    <property type="molecule type" value="Genomic_DNA"/>
</dbReference>
<keyword evidence="1" id="KW-0479">Metal-binding</keyword>
<reference evidence="4" key="1">
    <citation type="submission" date="2022-08" db="EMBL/GenBank/DDBJ databases">
        <title>Novel sulphate-reducing endosymbionts in the free-living metamonad Anaeramoeba.</title>
        <authorList>
            <person name="Jerlstrom-Hultqvist J."/>
            <person name="Cepicka I."/>
            <person name="Gallot-Lavallee L."/>
            <person name="Salas-Leiva D."/>
            <person name="Curtis B.A."/>
            <person name="Zahonova K."/>
            <person name="Pipaliya S."/>
            <person name="Dacks J."/>
            <person name="Roger A.J."/>
        </authorList>
    </citation>
    <scope>NUCLEOTIDE SEQUENCE</scope>
    <source>
        <strain evidence="4">Busselton2</strain>
    </source>
</reference>
<dbReference type="Proteomes" id="UP001146793">
    <property type="component" value="Unassembled WGS sequence"/>
</dbReference>
<comment type="caution">
    <text evidence="4">The sequence shown here is derived from an EMBL/GenBank/DDBJ whole genome shotgun (WGS) entry which is preliminary data.</text>
</comment>
<sequence length="219" mass="26455">MQDRGNKCTIHNENLKLYCQDEDKLICYLCYNKCYDENHTIQTLNQASKLLFDKITEITKSIENEERQDELNVLNALQKKNQFKQEISQISEQNDKYYQSLEKQIHQLRNSNCKLLKTAELIFEKKFDMIINKKKENDKRNFQNKLMIQNIYELKKTKGLDEIITLSRNLIRHIETGEDYEIEKRKKTGKTKKKSRMKKKKKTRMIRRKKERKRKGKGK</sequence>
<dbReference type="InterPro" id="IPR000315">
    <property type="entry name" value="Znf_B-box"/>
</dbReference>
<gene>
    <name evidence="4" type="ORF">M0812_18367</name>
</gene>
<evidence type="ECO:0000256" key="2">
    <source>
        <dbReference type="SAM" id="MobiDB-lite"/>
    </source>
</evidence>
<dbReference type="PROSITE" id="PS50119">
    <property type="entry name" value="ZF_BBOX"/>
    <property type="match status" value="1"/>
</dbReference>
<accession>A0AAV7Z591</accession>
<protein>
    <submittedName>
        <fullName evidence="4">Tripartite motif-containing protein</fullName>
    </submittedName>
</protein>
<evidence type="ECO:0000313" key="5">
    <source>
        <dbReference type="Proteomes" id="UP001146793"/>
    </source>
</evidence>
<evidence type="ECO:0000259" key="3">
    <source>
        <dbReference type="PROSITE" id="PS50119"/>
    </source>
</evidence>
<feature type="domain" description="B box-type" evidence="3">
    <location>
        <begin position="3"/>
        <end position="50"/>
    </location>
</feature>
<dbReference type="AlphaFoldDB" id="A0AAV7Z591"/>
<name>A0AAV7Z591_9EUKA</name>
<proteinExistence type="predicted"/>
<keyword evidence="1" id="KW-0863">Zinc-finger</keyword>
<dbReference type="Gene3D" id="3.30.160.60">
    <property type="entry name" value="Classic Zinc Finger"/>
    <property type="match status" value="1"/>
</dbReference>
<evidence type="ECO:0000256" key="1">
    <source>
        <dbReference type="PROSITE-ProRule" id="PRU00024"/>
    </source>
</evidence>
<keyword evidence="1" id="KW-0862">Zinc</keyword>
<evidence type="ECO:0000313" key="4">
    <source>
        <dbReference type="EMBL" id="KAJ3436310.1"/>
    </source>
</evidence>
<feature type="region of interest" description="Disordered" evidence="2">
    <location>
        <begin position="184"/>
        <end position="219"/>
    </location>
</feature>
<dbReference type="SUPFAM" id="SSF57845">
    <property type="entry name" value="B-box zinc-binding domain"/>
    <property type="match status" value="1"/>
</dbReference>
<organism evidence="4 5">
    <name type="scientific">Anaeramoeba flamelloides</name>
    <dbReference type="NCBI Taxonomy" id="1746091"/>
    <lineage>
        <taxon>Eukaryota</taxon>
        <taxon>Metamonada</taxon>
        <taxon>Anaeramoebidae</taxon>
        <taxon>Anaeramoeba</taxon>
    </lineage>
</organism>
<feature type="compositionally biased region" description="Basic residues" evidence="2">
    <location>
        <begin position="185"/>
        <end position="219"/>
    </location>
</feature>
<dbReference type="GO" id="GO:0008270">
    <property type="term" value="F:zinc ion binding"/>
    <property type="evidence" value="ECO:0007669"/>
    <property type="project" value="UniProtKB-KW"/>
</dbReference>